<dbReference type="KEGG" id="aaco:K1I37_00540"/>
<dbReference type="eggNOG" id="COG3119">
    <property type="taxonomic scope" value="Bacteria"/>
</dbReference>
<dbReference type="EMBL" id="CP080467">
    <property type="protein sequence ID" value="UNO49091.1"/>
    <property type="molecule type" value="Genomic_DNA"/>
</dbReference>
<organism evidence="5 6">
    <name type="scientific">Alicyclobacillus acidoterrestris (strain ATCC 49025 / DSM 3922 / CIP 106132 / NCIMB 13137 / GD3B)</name>
    <dbReference type="NCBI Taxonomy" id="1356854"/>
    <lineage>
        <taxon>Bacteria</taxon>
        <taxon>Bacillati</taxon>
        <taxon>Bacillota</taxon>
        <taxon>Bacilli</taxon>
        <taxon>Bacillales</taxon>
        <taxon>Alicyclobacillaceae</taxon>
        <taxon>Alicyclobacillus</taxon>
    </lineage>
</organism>
<dbReference type="GO" id="GO:0046872">
    <property type="term" value="F:metal ion binding"/>
    <property type="evidence" value="ECO:0007669"/>
    <property type="project" value="UniProtKB-KW"/>
</dbReference>
<dbReference type="RefSeq" id="WP_021298105.1">
    <property type="nucleotide sequence ID" value="NZ_AURB01000172.1"/>
</dbReference>
<evidence type="ECO:0000259" key="4">
    <source>
        <dbReference type="Pfam" id="PF00884"/>
    </source>
</evidence>
<accession>T0BF39</accession>
<dbReference type="PROSITE" id="PS00523">
    <property type="entry name" value="SULFATASE_1"/>
    <property type="match status" value="1"/>
</dbReference>
<dbReference type="Proteomes" id="UP000829401">
    <property type="component" value="Chromosome"/>
</dbReference>
<dbReference type="STRING" id="1356854.N007_14810"/>
<dbReference type="GO" id="GO:0005737">
    <property type="term" value="C:cytoplasm"/>
    <property type="evidence" value="ECO:0007669"/>
    <property type="project" value="TreeGrafter"/>
</dbReference>
<dbReference type="Gene3D" id="3.40.720.10">
    <property type="entry name" value="Alkaline Phosphatase, subunit A"/>
    <property type="match status" value="1"/>
</dbReference>
<dbReference type="PANTHER" id="PTHR45953:SF1">
    <property type="entry name" value="IDURONATE 2-SULFATASE"/>
    <property type="match status" value="1"/>
</dbReference>
<keyword evidence="2" id="KW-0479">Metal-binding</keyword>
<evidence type="ECO:0000313" key="5">
    <source>
        <dbReference type="EMBL" id="UNO49091.1"/>
    </source>
</evidence>
<proteinExistence type="inferred from homology"/>
<evidence type="ECO:0000313" key="6">
    <source>
        <dbReference type="Proteomes" id="UP000829401"/>
    </source>
</evidence>
<sequence>MHKRPNVLLITTDQQHANTIHALGNSVIQTPNLDALVGRGTSFTRTYVTNPVCSPSRSSILTGEYPSRHGCWNIGVKLDEGRPRVSDVLSENGYRTALFGKTHFQPVLAEGSFEAPPHVFDRDFWRNWNGPYYGFQEVKMLHGHSDEISSSGMHYGAWLEEQGVDIHQFFGPGGGYREGKWELPEDLHYTRWTANQTIEFLERNDSDSPFFVWCSFQDPHNAFLVPEPWDSMYDVGDLPEFIRQDGETDGKPLLYQYLIQDRLNQLDVSITSDPNHPTKGIQCLGPTTERIGEARAKRWLSAYYGMISLIDYHIGRILKTLDKLDLMRDTLVIFTSDHGDYAGNHGLWLKGPLHYEDVVRVPFIVSWPGRLPENVQSDSLQSLVDIAPTLYDICHIDNVPPVQGMSQMDTWMNPSQSTRDHCLIENRAEPTFYVKTIVGERYKLNYFLGRDEGELYDLIDDPNEFVNLYNDPNYAGIVLEMLKTMVDMYGQIEGPYPERQSFA</sequence>
<dbReference type="SUPFAM" id="SSF53649">
    <property type="entry name" value="Alkaline phosphatase-like"/>
    <property type="match status" value="1"/>
</dbReference>
<dbReference type="GO" id="GO:0008484">
    <property type="term" value="F:sulfuric ester hydrolase activity"/>
    <property type="evidence" value="ECO:0007669"/>
    <property type="project" value="TreeGrafter"/>
</dbReference>
<gene>
    <name evidence="5" type="ORF">K1I37_00540</name>
</gene>
<feature type="domain" description="Sulfatase N-terminal" evidence="4">
    <location>
        <begin position="5"/>
        <end position="393"/>
    </location>
</feature>
<evidence type="ECO:0000256" key="2">
    <source>
        <dbReference type="ARBA" id="ARBA00022723"/>
    </source>
</evidence>
<dbReference type="Pfam" id="PF00884">
    <property type="entry name" value="Sulfatase"/>
    <property type="match status" value="1"/>
</dbReference>
<evidence type="ECO:0000256" key="3">
    <source>
        <dbReference type="ARBA" id="ARBA00022801"/>
    </source>
</evidence>
<evidence type="ECO:0000256" key="1">
    <source>
        <dbReference type="ARBA" id="ARBA00008779"/>
    </source>
</evidence>
<accession>A0A9E6ZLF6</accession>
<dbReference type="PANTHER" id="PTHR45953">
    <property type="entry name" value="IDURONATE 2-SULFATASE"/>
    <property type="match status" value="1"/>
</dbReference>
<dbReference type="InterPro" id="IPR017850">
    <property type="entry name" value="Alkaline_phosphatase_core_sf"/>
</dbReference>
<comment type="similarity">
    <text evidence="1">Belongs to the sulfatase family.</text>
</comment>
<reference evidence="6" key="1">
    <citation type="journal article" date="2022" name="G3 (Bethesda)">
        <title>Unveiling the complete genome sequence of Alicyclobacillus acidoterrestris DSM 3922T, a taint-producing strain.</title>
        <authorList>
            <person name="Leonardo I.C."/>
            <person name="Barreto Crespo M.T."/>
            <person name="Gaspar F.B."/>
        </authorList>
    </citation>
    <scope>NUCLEOTIDE SEQUENCE [LARGE SCALE GENOMIC DNA]</scope>
    <source>
        <strain evidence="6">DSM 3922</strain>
    </source>
</reference>
<keyword evidence="6" id="KW-1185">Reference proteome</keyword>
<name>T0BF39_ALIAG</name>
<keyword evidence="3 5" id="KW-0378">Hydrolase</keyword>
<dbReference type="OrthoDB" id="9762324at2"/>
<protein>
    <submittedName>
        <fullName evidence="5">Sulfatase-like hydrolase/transferase</fullName>
    </submittedName>
</protein>
<dbReference type="InterPro" id="IPR000917">
    <property type="entry name" value="Sulfatase_N"/>
</dbReference>
<dbReference type="InterPro" id="IPR024607">
    <property type="entry name" value="Sulfatase_CS"/>
</dbReference>
<dbReference type="AlphaFoldDB" id="T0BF39"/>